<proteinExistence type="predicted"/>
<evidence type="ECO:0000259" key="4">
    <source>
        <dbReference type="Pfam" id="PF03328"/>
    </source>
</evidence>
<dbReference type="SUPFAM" id="SSF51621">
    <property type="entry name" value="Phosphoenolpyruvate/pyruvate domain"/>
    <property type="match status" value="1"/>
</dbReference>
<protein>
    <submittedName>
        <fullName evidence="5">Citryl-CoA lyase</fullName>
    </submittedName>
</protein>
<reference evidence="5 6" key="1">
    <citation type="submission" date="2020-07" db="EMBL/GenBank/DDBJ databases">
        <title>Complete genome sequence of Mycolicibacterium litorale like strain isolated from cardiac implantable electronic device infection.</title>
        <authorList>
            <person name="Fukano H."/>
            <person name="Miyama H."/>
            <person name="Hoshino Y."/>
        </authorList>
    </citation>
    <scope>NUCLEOTIDE SEQUENCE [LARGE SCALE GENOMIC DNA]</scope>
    <source>
        <strain evidence="5 6">NIIDNTM18</strain>
    </source>
</reference>
<evidence type="ECO:0000256" key="2">
    <source>
        <dbReference type="ARBA" id="ARBA00022723"/>
    </source>
</evidence>
<organism evidence="5 6">
    <name type="scientific">Mycolicibacterium litorale</name>
    <dbReference type="NCBI Taxonomy" id="758802"/>
    <lineage>
        <taxon>Bacteria</taxon>
        <taxon>Bacillati</taxon>
        <taxon>Actinomycetota</taxon>
        <taxon>Actinomycetes</taxon>
        <taxon>Mycobacteriales</taxon>
        <taxon>Mycobacteriaceae</taxon>
        <taxon>Mycolicibacterium</taxon>
    </lineage>
</organism>
<sequence>MVRINAADTAWHAEDLELVGEHRVPVMLAKTESPTHIHRITDVAPGVLVVPLIETAAAVLAVAELCRVPGVVRMAFGSIDFANQIGVDPDDREALLLHRSMLVLGSAAAGLPAPIDGVTTSLTDTAAVADDFDYARKLGMGAKLCIHPAQIAAVRDAAVPSDVEVKWAREVMRSFDLSNGSAAAVNGQMIDIPVVERARRILRAASAD</sequence>
<dbReference type="InterPro" id="IPR015813">
    <property type="entry name" value="Pyrv/PenolPyrv_kinase-like_dom"/>
</dbReference>
<dbReference type="PANTHER" id="PTHR32308">
    <property type="entry name" value="LYASE BETA SUBUNIT, PUTATIVE (AFU_ORTHOLOGUE AFUA_4G13030)-RELATED"/>
    <property type="match status" value="1"/>
</dbReference>
<feature type="domain" description="HpcH/HpaI aldolase/citrate lyase" evidence="4">
    <location>
        <begin position="1"/>
        <end position="148"/>
    </location>
</feature>
<dbReference type="PANTHER" id="PTHR32308:SF10">
    <property type="entry name" value="CITRATE LYASE SUBUNIT BETA"/>
    <property type="match status" value="1"/>
</dbReference>
<evidence type="ECO:0000256" key="1">
    <source>
        <dbReference type="ARBA" id="ARBA00001946"/>
    </source>
</evidence>
<dbReference type="InterPro" id="IPR040442">
    <property type="entry name" value="Pyrv_kinase-like_dom_sf"/>
</dbReference>
<keyword evidence="2" id="KW-0479">Metal-binding</keyword>
<dbReference type="GO" id="GO:0016829">
    <property type="term" value="F:lyase activity"/>
    <property type="evidence" value="ECO:0007669"/>
    <property type="project" value="UniProtKB-KW"/>
</dbReference>
<dbReference type="EMBL" id="AP023287">
    <property type="protein sequence ID" value="BCI55910.1"/>
    <property type="molecule type" value="Genomic_DNA"/>
</dbReference>
<evidence type="ECO:0000256" key="3">
    <source>
        <dbReference type="ARBA" id="ARBA00022842"/>
    </source>
</evidence>
<keyword evidence="5" id="KW-0456">Lyase</keyword>
<dbReference type="Pfam" id="PF03328">
    <property type="entry name" value="HpcH_HpaI"/>
    <property type="match status" value="1"/>
</dbReference>
<dbReference type="Proteomes" id="UP000515734">
    <property type="component" value="Chromosome"/>
</dbReference>
<dbReference type="Gene3D" id="3.20.20.60">
    <property type="entry name" value="Phosphoenolpyruvate-binding domains"/>
    <property type="match status" value="1"/>
</dbReference>
<dbReference type="InterPro" id="IPR005000">
    <property type="entry name" value="Aldolase/citrate-lyase_domain"/>
</dbReference>
<accession>A0A6S6PHD2</accession>
<evidence type="ECO:0000313" key="5">
    <source>
        <dbReference type="EMBL" id="BCI55910.1"/>
    </source>
</evidence>
<dbReference type="AlphaFoldDB" id="A0A6S6PHD2"/>
<evidence type="ECO:0000313" key="6">
    <source>
        <dbReference type="Proteomes" id="UP000515734"/>
    </source>
</evidence>
<comment type="cofactor">
    <cofactor evidence="1">
        <name>Mg(2+)</name>
        <dbReference type="ChEBI" id="CHEBI:18420"/>
    </cofactor>
</comment>
<dbReference type="GO" id="GO:0000287">
    <property type="term" value="F:magnesium ion binding"/>
    <property type="evidence" value="ECO:0007669"/>
    <property type="project" value="TreeGrafter"/>
</dbReference>
<name>A0A6S6PHD2_9MYCO</name>
<keyword evidence="3" id="KW-0460">Magnesium</keyword>
<dbReference type="GO" id="GO:0006107">
    <property type="term" value="P:oxaloacetate metabolic process"/>
    <property type="evidence" value="ECO:0007669"/>
    <property type="project" value="TreeGrafter"/>
</dbReference>
<gene>
    <name evidence="5" type="ORF">NIIDNTM18_51880</name>
</gene>